<accession>A0A453SSJ5</accession>
<keyword evidence="2" id="KW-1185">Reference proteome</keyword>
<reference evidence="2" key="2">
    <citation type="journal article" date="2017" name="Nat. Plants">
        <title>The Aegilops tauschii genome reveals multiple impacts of transposons.</title>
        <authorList>
            <person name="Zhao G."/>
            <person name="Zou C."/>
            <person name="Li K."/>
            <person name="Wang K."/>
            <person name="Li T."/>
            <person name="Gao L."/>
            <person name="Zhang X."/>
            <person name="Wang H."/>
            <person name="Yang Z."/>
            <person name="Liu X."/>
            <person name="Jiang W."/>
            <person name="Mao L."/>
            <person name="Kong X."/>
            <person name="Jiao Y."/>
            <person name="Jia J."/>
        </authorList>
    </citation>
    <scope>NUCLEOTIDE SEQUENCE [LARGE SCALE GENOMIC DNA]</scope>
    <source>
        <strain evidence="2">cv. AL8/78</strain>
    </source>
</reference>
<proteinExistence type="predicted"/>
<reference evidence="1" key="3">
    <citation type="journal article" date="2017" name="Nature">
        <title>Genome sequence of the progenitor of the wheat D genome Aegilops tauschii.</title>
        <authorList>
            <person name="Luo M.C."/>
            <person name="Gu Y.Q."/>
            <person name="Puiu D."/>
            <person name="Wang H."/>
            <person name="Twardziok S.O."/>
            <person name="Deal K.R."/>
            <person name="Huo N."/>
            <person name="Zhu T."/>
            <person name="Wang L."/>
            <person name="Wang Y."/>
            <person name="McGuire P.E."/>
            <person name="Liu S."/>
            <person name="Long H."/>
            <person name="Ramasamy R.K."/>
            <person name="Rodriguez J.C."/>
            <person name="Van S.L."/>
            <person name="Yuan L."/>
            <person name="Wang Z."/>
            <person name="Xia Z."/>
            <person name="Xiao L."/>
            <person name="Anderson O.D."/>
            <person name="Ouyang S."/>
            <person name="Liang Y."/>
            <person name="Zimin A.V."/>
            <person name="Pertea G."/>
            <person name="Qi P."/>
            <person name="Bennetzen J.L."/>
            <person name="Dai X."/>
            <person name="Dawson M.W."/>
            <person name="Muller H.G."/>
            <person name="Kugler K."/>
            <person name="Rivarola-Duarte L."/>
            <person name="Spannagl M."/>
            <person name="Mayer K.F.X."/>
            <person name="Lu F.H."/>
            <person name="Bevan M.W."/>
            <person name="Leroy P."/>
            <person name="Li P."/>
            <person name="You F.M."/>
            <person name="Sun Q."/>
            <person name="Liu Z."/>
            <person name="Lyons E."/>
            <person name="Wicker T."/>
            <person name="Salzberg S.L."/>
            <person name="Devos K.M."/>
            <person name="Dvorak J."/>
        </authorList>
    </citation>
    <scope>NUCLEOTIDE SEQUENCE [LARGE SCALE GENOMIC DNA]</scope>
    <source>
        <strain evidence="1">cv. AL8/78</strain>
    </source>
</reference>
<protein>
    <submittedName>
        <fullName evidence="1">Uncharacterized protein</fullName>
    </submittedName>
</protein>
<evidence type="ECO:0000313" key="1">
    <source>
        <dbReference type="EnsemblPlants" id="AET7Gv21054600.15"/>
    </source>
</evidence>
<reference evidence="1" key="5">
    <citation type="journal article" date="2021" name="G3 (Bethesda)">
        <title>Aegilops tauschii genome assembly Aet v5.0 features greater sequence contiguity and improved annotation.</title>
        <authorList>
            <person name="Wang L."/>
            <person name="Zhu T."/>
            <person name="Rodriguez J.C."/>
            <person name="Deal K.R."/>
            <person name="Dubcovsky J."/>
            <person name="McGuire P.E."/>
            <person name="Lux T."/>
            <person name="Spannagl M."/>
            <person name="Mayer K.F.X."/>
            <person name="Baldrich P."/>
            <person name="Meyers B.C."/>
            <person name="Huo N."/>
            <person name="Gu Y.Q."/>
            <person name="Zhou H."/>
            <person name="Devos K.M."/>
            <person name="Bennetzen J.L."/>
            <person name="Unver T."/>
            <person name="Budak H."/>
            <person name="Gulick P.J."/>
            <person name="Galiba G."/>
            <person name="Kalapos B."/>
            <person name="Nelson D.R."/>
            <person name="Li P."/>
            <person name="You F.M."/>
            <person name="Luo M.C."/>
            <person name="Dvorak J."/>
        </authorList>
    </citation>
    <scope>NUCLEOTIDE SEQUENCE [LARGE SCALE GENOMIC DNA]</scope>
    <source>
        <strain evidence="1">cv. AL8/78</strain>
    </source>
</reference>
<evidence type="ECO:0000313" key="2">
    <source>
        <dbReference type="Proteomes" id="UP000015105"/>
    </source>
</evidence>
<dbReference type="Gramene" id="AET7Gv21054600.15">
    <property type="protein sequence ID" value="AET7Gv21054600.15"/>
    <property type="gene ID" value="AET7Gv21054600"/>
</dbReference>
<name>A0A453SSJ5_AEGTS</name>
<dbReference type="EnsemblPlants" id="AET7Gv21054600.15">
    <property type="protein sequence ID" value="AET7Gv21054600.15"/>
    <property type="gene ID" value="AET7Gv21054600"/>
</dbReference>
<reference evidence="2" key="1">
    <citation type="journal article" date="2014" name="Science">
        <title>Ancient hybridizations among the ancestral genomes of bread wheat.</title>
        <authorList>
            <consortium name="International Wheat Genome Sequencing Consortium,"/>
            <person name="Marcussen T."/>
            <person name="Sandve S.R."/>
            <person name="Heier L."/>
            <person name="Spannagl M."/>
            <person name="Pfeifer M."/>
            <person name="Jakobsen K.S."/>
            <person name="Wulff B.B."/>
            <person name="Steuernagel B."/>
            <person name="Mayer K.F."/>
            <person name="Olsen O.A."/>
        </authorList>
    </citation>
    <scope>NUCLEOTIDE SEQUENCE [LARGE SCALE GENOMIC DNA]</scope>
    <source>
        <strain evidence="2">cv. AL8/78</strain>
    </source>
</reference>
<dbReference type="AlphaFoldDB" id="A0A453SSJ5"/>
<reference evidence="1" key="4">
    <citation type="submission" date="2019-03" db="UniProtKB">
        <authorList>
            <consortium name="EnsemblPlants"/>
        </authorList>
    </citation>
    <scope>IDENTIFICATION</scope>
</reference>
<organism evidence="1 2">
    <name type="scientific">Aegilops tauschii subsp. strangulata</name>
    <name type="common">Goatgrass</name>
    <dbReference type="NCBI Taxonomy" id="200361"/>
    <lineage>
        <taxon>Eukaryota</taxon>
        <taxon>Viridiplantae</taxon>
        <taxon>Streptophyta</taxon>
        <taxon>Embryophyta</taxon>
        <taxon>Tracheophyta</taxon>
        <taxon>Spermatophyta</taxon>
        <taxon>Magnoliopsida</taxon>
        <taxon>Liliopsida</taxon>
        <taxon>Poales</taxon>
        <taxon>Poaceae</taxon>
        <taxon>BOP clade</taxon>
        <taxon>Pooideae</taxon>
        <taxon>Triticodae</taxon>
        <taxon>Triticeae</taxon>
        <taxon>Triticinae</taxon>
        <taxon>Aegilops</taxon>
    </lineage>
</organism>
<dbReference type="Proteomes" id="UP000015105">
    <property type="component" value="Chromosome 7D"/>
</dbReference>
<sequence length="91" mass="10522">MLTTCYIHWGSCDCIMYSHDKDSLSRRRRKARSKSLWPAGHDARKRPSALPLAGQFIPCNGHRTLGARTMFCVYVLYMHILQSEHNIVNNM</sequence>